<reference evidence="2" key="1">
    <citation type="journal article" date="2019" name="Int. J. Syst. Evol. Microbiol.">
        <title>The Global Catalogue of Microorganisms (GCM) 10K type strain sequencing project: providing services to taxonomists for standard genome sequencing and annotation.</title>
        <authorList>
            <consortium name="The Broad Institute Genomics Platform"/>
            <consortium name="The Broad Institute Genome Sequencing Center for Infectious Disease"/>
            <person name="Wu L."/>
            <person name="Ma J."/>
        </authorList>
    </citation>
    <scope>NUCLEOTIDE SEQUENCE [LARGE SCALE GENOMIC DNA]</scope>
    <source>
        <strain evidence="2">JCM 14307</strain>
    </source>
</reference>
<dbReference type="EMBL" id="BAAANF010000018">
    <property type="protein sequence ID" value="GAA1702497.1"/>
    <property type="molecule type" value="Genomic_DNA"/>
</dbReference>
<gene>
    <name evidence="1" type="ORF">GCM10009745_57240</name>
</gene>
<evidence type="ECO:0000313" key="1">
    <source>
        <dbReference type="EMBL" id="GAA1702497.1"/>
    </source>
</evidence>
<evidence type="ECO:0008006" key="3">
    <source>
        <dbReference type="Google" id="ProtNLM"/>
    </source>
</evidence>
<organism evidence="1 2">
    <name type="scientific">Kribbella yunnanensis</name>
    <dbReference type="NCBI Taxonomy" id="190194"/>
    <lineage>
        <taxon>Bacteria</taxon>
        <taxon>Bacillati</taxon>
        <taxon>Actinomycetota</taxon>
        <taxon>Actinomycetes</taxon>
        <taxon>Propionibacteriales</taxon>
        <taxon>Kribbellaceae</taxon>
        <taxon>Kribbella</taxon>
    </lineage>
</organism>
<sequence length="47" mass="5158">MPIGIDEFDLDIRLTERRAHEVKDPVTVHTTRPTGGGPCCTDFCCPG</sequence>
<keyword evidence="2" id="KW-1185">Reference proteome</keyword>
<protein>
    <recommendedName>
        <fullName evidence="3">FxLD family lantipeptide</fullName>
    </recommendedName>
</protein>
<proteinExistence type="predicted"/>
<evidence type="ECO:0000313" key="2">
    <source>
        <dbReference type="Proteomes" id="UP001500280"/>
    </source>
</evidence>
<comment type="caution">
    <text evidence="1">The sequence shown here is derived from an EMBL/GenBank/DDBJ whole genome shotgun (WGS) entry which is preliminary data.</text>
</comment>
<dbReference type="RefSeq" id="WP_344158578.1">
    <property type="nucleotide sequence ID" value="NZ_BAAANF010000018.1"/>
</dbReference>
<accession>A0ABP4UBL7</accession>
<name>A0ABP4UBL7_9ACTN</name>
<dbReference type="Proteomes" id="UP001500280">
    <property type="component" value="Unassembled WGS sequence"/>
</dbReference>